<dbReference type="Proteomes" id="UP000198539">
    <property type="component" value="Unassembled WGS sequence"/>
</dbReference>
<dbReference type="Pfam" id="PF04264">
    <property type="entry name" value="YceI"/>
    <property type="match status" value="1"/>
</dbReference>
<evidence type="ECO:0000256" key="8">
    <source>
        <dbReference type="ARBA" id="ARBA00022982"/>
    </source>
</evidence>
<evidence type="ECO:0000256" key="7">
    <source>
        <dbReference type="ARBA" id="ARBA00022723"/>
    </source>
</evidence>
<feature type="transmembrane region" description="Helical" evidence="13">
    <location>
        <begin position="147"/>
        <end position="166"/>
    </location>
</feature>
<evidence type="ECO:0000256" key="12">
    <source>
        <dbReference type="ARBA" id="ARBA00037975"/>
    </source>
</evidence>
<keyword evidence="3" id="KW-0813">Transport</keyword>
<dbReference type="SUPFAM" id="SSF101874">
    <property type="entry name" value="YceI-like"/>
    <property type="match status" value="1"/>
</dbReference>
<dbReference type="GO" id="GO:0046872">
    <property type="term" value="F:metal ion binding"/>
    <property type="evidence" value="ECO:0007669"/>
    <property type="project" value="UniProtKB-KW"/>
</dbReference>
<keyword evidence="10" id="KW-0408">Iron</keyword>
<dbReference type="InterPro" id="IPR052168">
    <property type="entry name" value="Cytochrome_b561_oxidase"/>
</dbReference>
<evidence type="ECO:0000259" key="14">
    <source>
        <dbReference type="SMART" id="SM00867"/>
    </source>
</evidence>
<dbReference type="InterPro" id="IPR011577">
    <property type="entry name" value="Cyt_b561_bac/Ni-Hgenase"/>
</dbReference>
<dbReference type="InterPro" id="IPR036761">
    <property type="entry name" value="TTHA0802/YceI-like_sf"/>
</dbReference>
<dbReference type="EMBL" id="FNOM01000044">
    <property type="protein sequence ID" value="SDX92412.1"/>
    <property type="molecule type" value="Genomic_DNA"/>
</dbReference>
<dbReference type="RefSeq" id="WP_092892882.1">
    <property type="nucleotide sequence ID" value="NZ_CP061498.1"/>
</dbReference>
<keyword evidence="9 13" id="KW-1133">Transmembrane helix</keyword>
<evidence type="ECO:0000256" key="1">
    <source>
        <dbReference type="ARBA" id="ARBA00001970"/>
    </source>
</evidence>
<dbReference type="Gene3D" id="2.40.128.110">
    <property type="entry name" value="Lipid/polyisoprenoid-binding, YceI-like"/>
    <property type="match status" value="1"/>
</dbReference>
<dbReference type="AlphaFoldDB" id="A0A1H3FMZ1"/>
<dbReference type="GO" id="GO:0005886">
    <property type="term" value="C:plasma membrane"/>
    <property type="evidence" value="ECO:0007669"/>
    <property type="project" value="UniProtKB-SubCell"/>
</dbReference>
<evidence type="ECO:0000256" key="5">
    <source>
        <dbReference type="ARBA" id="ARBA00022617"/>
    </source>
</evidence>
<keyword evidence="16" id="KW-1185">Reference proteome</keyword>
<feature type="domain" description="Lipid/polyisoprenoid-binding YceI-like" evidence="14">
    <location>
        <begin position="239"/>
        <end position="396"/>
    </location>
</feature>
<comment type="similarity">
    <text evidence="12">Belongs to the cytochrome b561 family.</text>
</comment>
<accession>A0A1H3FMZ1</accession>
<dbReference type="InterPro" id="IPR007372">
    <property type="entry name" value="Lipid/polyisoprenoid-bd_YceI"/>
</dbReference>
<evidence type="ECO:0000256" key="10">
    <source>
        <dbReference type="ARBA" id="ARBA00023004"/>
    </source>
</evidence>
<dbReference type="Gene3D" id="1.20.950.20">
    <property type="entry name" value="Transmembrane di-heme cytochromes, Chain C"/>
    <property type="match status" value="1"/>
</dbReference>
<evidence type="ECO:0000256" key="2">
    <source>
        <dbReference type="ARBA" id="ARBA00004651"/>
    </source>
</evidence>
<dbReference type="OrthoDB" id="1247465at2"/>
<evidence type="ECO:0000256" key="13">
    <source>
        <dbReference type="SAM" id="Phobius"/>
    </source>
</evidence>
<evidence type="ECO:0000256" key="11">
    <source>
        <dbReference type="ARBA" id="ARBA00023136"/>
    </source>
</evidence>
<comment type="subcellular location">
    <subcellularLocation>
        <location evidence="2">Cell membrane</location>
        <topology evidence="2">Multi-pass membrane protein</topology>
    </subcellularLocation>
</comment>
<dbReference type="PANTHER" id="PTHR30529:SF1">
    <property type="entry name" value="CYTOCHROME B561 HOMOLOG 2"/>
    <property type="match status" value="1"/>
</dbReference>
<dbReference type="GO" id="GO:0022904">
    <property type="term" value="P:respiratory electron transport chain"/>
    <property type="evidence" value="ECO:0007669"/>
    <property type="project" value="InterPro"/>
</dbReference>
<keyword evidence="8" id="KW-0249">Electron transport</keyword>
<organism evidence="15 16">
    <name type="scientific">Roseicitreum antarcticum</name>
    <dbReference type="NCBI Taxonomy" id="564137"/>
    <lineage>
        <taxon>Bacteria</taxon>
        <taxon>Pseudomonadati</taxon>
        <taxon>Pseudomonadota</taxon>
        <taxon>Alphaproteobacteria</taxon>
        <taxon>Rhodobacterales</taxon>
        <taxon>Paracoccaceae</taxon>
        <taxon>Roseicitreum</taxon>
    </lineage>
</organism>
<dbReference type="SUPFAM" id="SSF81342">
    <property type="entry name" value="Transmembrane di-heme cytochromes"/>
    <property type="match status" value="1"/>
</dbReference>
<evidence type="ECO:0000313" key="15">
    <source>
        <dbReference type="EMBL" id="SDX92412.1"/>
    </source>
</evidence>
<reference evidence="15 16" key="1">
    <citation type="submission" date="2016-10" db="EMBL/GenBank/DDBJ databases">
        <authorList>
            <person name="de Groot N.N."/>
        </authorList>
    </citation>
    <scope>NUCLEOTIDE SEQUENCE [LARGE SCALE GENOMIC DNA]</scope>
    <source>
        <strain evidence="15 16">CGMCC 1.8894</strain>
    </source>
</reference>
<dbReference type="GO" id="GO:0020037">
    <property type="term" value="F:heme binding"/>
    <property type="evidence" value="ECO:0007669"/>
    <property type="project" value="TreeGrafter"/>
</dbReference>
<keyword evidence="4" id="KW-1003">Cell membrane</keyword>
<dbReference type="Pfam" id="PF01292">
    <property type="entry name" value="Ni_hydr_CYTB"/>
    <property type="match status" value="1"/>
</dbReference>
<dbReference type="STRING" id="564137.SAMN04488238_1443"/>
<feature type="transmembrane region" description="Helical" evidence="13">
    <location>
        <begin position="55"/>
        <end position="75"/>
    </location>
</feature>
<protein>
    <submittedName>
        <fullName evidence="15">Cytochrome b561</fullName>
    </submittedName>
</protein>
<dbReference type="SMART" id="SM00867">
    <property type="entry name" value="YceI"/>
    <property type="match status" value="1"/>
</dbReference>
<feature type="transmembrane region" description="Helical" evidence="13">
    <location>
        <begin position="96"/>
        <end position="127"/>
    </location>
</feature>
<feature type="transmembrane region" description="Helical" evidence="13">
    <location>
        <begin position="12"/>
        <end position="35"/>
    </location>
</feature>
<dbReference type="InterPro" id="IPR016174">
    <property type="entry name" value="Di-haem_cyt_TM"/>
</dbReference>
<dbReference type="GO" id="GO:0009055">
    <property type="term" value="F:electron transfer activity"/>
    <property type="evidence" value="ECO:0007669"/>
    <property type="project" value="InterPro"/>
</dbReference>
<keyword evidence="6 13" id="KW-0812">Transmembrane</keyword>
<evidence type="ECO:0000256" key="6">
    <source>
        <dbReference type="ARBA" id="ARBA00022692"/>
    </source>
</evidence>
<evidence type="ECO:0000256" key="9">
    <source>
        <dbReference type="ARBA" id="ARBA00022989"/>
    </source>
</evidence>
<evidence type="ECO:0000256" key="4">
    <source>
        <dbReference type="ARBA" id="ARBA00022475"/>
    </source>
</evidence>
<dbReference type="PANTHER" id="PTHR30529">
    <property type="entry name" value="CYTOCHROME B561"/>
    <property type="match status" value="1"/>
</dbReference>
<feature type="transmembrane region" description="Helical" evidence="13">
    <location>
        <begin position="201"/>
        <end position="222"/>
    </location>
</feature>
<proteinExistence type="inferred from homology"/>
<gene>
    <name evidence="15" type="ORF">SAMN04488238_1443</name>
</gene>
<comment type="cofactor">
    <cofactor evidence="1">
        <name>heme b</name>
        <dbReference type="ChEBI" id="CHEBI:60344"/>
    </cofactor>
</comment>
<evidence type="ECO:0000313" key="16">
    <source>
        <dbReference type="Proteomes" id="UP000198539"/>
    </source>
</evidence>
<keyword evidence="7" id="KW-0479">Metal-binding</keyword>
<evidence type="ECO:0000256" key="3">
    <source>
        <dbReference type="ARBA" id="ARBA00022448"/>
    </source>
</evidence>
<sequence length="400" mass="42530">MPLSNTAQTYGGVAKTLHWLTAALILTAFPLGLIANDWGYDTSEQLATKATLFSLHKTLGVTLFFVALARILWAVSQPRPAPMHPERRLETFLADLVHWMLYVSLVAVPLTGWVHHAATSGFAPIWWPFGQTLPFVPQTPAVETGAAALHWLFTKVLAVSLILHIAGAVKHQVVDRDGVLRRMLPGAADTSNVPAPKRHGFAPVAVAGLIYLAGAGAALTLIPAPEATSRTALQAPETGWEVTDGTLNFDVRQLGSAVTGRFDDWTAAITFDEVARDGAHGSVTVTIAVDTLTLGSVTSQAKGPDFFDVENHPTAVFEAEIVPQGVGEGYLAQGTLSLAGASVPVSLPFNLTVTGNTAQMTGTVTLDRRNFGMGESYQDETTVGFDVTVNVDLSATRVDE</sequence>
<keyword evidence="11 13" id="KW-0472">Membrane</keyword>
<name>A0A1H3FMZ1_9RHOB</name>
<keyword evidence="5" id="KW-0349">Heme</keyword>